<dbReference type="STRING" id="1121922.GCA_000428905_00489"/>
<evidence type="ECO:0000256" key="1">
    <source>
        <dbReference type="SAM" id="Phobius"/>
    </source>
</evidence>
<name>K6ZHP9_9ALTE</name>
<keyword evidence="1" id="KW-1133">Transmembrane helix</keyword>
<keyword evidence="1" id="KW-0472">Membrane</keyword>
<feature type="transmembrane region" description="Helical" evidence="1">
    <location>
        <begin position="12"/>
        <end position="32"/>
    </location>
</feature>
<proteinExistence type="predicted"/>
<feature type="transmembrane region" description="Helical" evidence="1">
    <location>
        <begin position="77"/>
        <end position="101"/>
    </location>
</feature>
<reference evidence="3" key="1">
    <citation type="journal article" date="2014" name="Environ. Microbiol.">
        <title>Comparative genomics of the marine bacterial genus Glaciecola reveals the high degree of genomic diversity and genomic characteristic for cold adaptation.</title>
        <authorList>
            <person name="Qin Q.L."/>
            <person name="Xie B.B."/>
            <person name="Yu Y."/>
            <person name="Shu Y.L."/>
            <person name="Rong J.C."/>
            <person name="Zhang Y.J."/>
            <person name="Zhao D.L."/>
            <person name="Chen X.L."/>
            <person name="Zhang X.Y."/>
            <person name="Chen B."/>
            <person name="Zhou B.C."/>
            <person name="Zhang Y.Z."/>
        </authorList>
    </citation>
    <scope>NUCLEOTIDE SEQUENCE [LARGE SCALE GENOMIC DNA]</scope>
    <source>
        <strain evidence="3">ACAM 615</strain>
    </source>
</reference>
<feature type="transmembrane region" description="Helical" evidence="1">
    <location>
        <begin position="211"/>
        <end position="231"/>
    </location>
</feature>
<keyword evidence="3" id="KW-1185">Reference proteome</keyword>
<feature type="transmembrane region" description="Helical" evidence="1">
    <location>
        <begin position="251"/>
        <end position="273"/>
    </location>
</feature>
<feature type="transmembrane region" description="Helical" evidence="1">
    <location>
        <begin position="171"/>
        <end position="190"/>
    </location>
</feature>
<gene>
    <name evidence="2" type="ORF">GPAL_3016</name>
</gene>
<feature type="transmembrane region" description="Helical" evidence="1">
    <location>
        <begin position="355"/>
        <end position="378"/>
    </location>
</feature>
<dbReference type="Proteomes" id="UP000006251">
    <property type="component" value="Unassembled WGS sequence"/>
</dbReference>
<organism evidence="2 3">
    <name type="scientific">Brumicola pallidula DSM 14239 = ACAM 615</name>
    <dbReference type="NCBI Taxonomy" id="1121922"/>
    <lineage>
        <taxon>Bacteria</taxon>
        <taxon>Pseudomonadati</taxon>
        <taxon>Pseudomonadota</taxon>
        <taxon>Gammaproteobacteria</taxon>
        <taxon>Alteromonadales</taxon>
        <taxon>Alteromonadaceae</taxon>
        <taxon>Brumicola</taxon>
    </lineage>
</organism>
<feature type="transmembrane region" description="Helical" evidence="1">
    <location>
        <begin position="328"/>
        <end position="348"/>
    </location>
</feature>
<feature type="transmembrane region" description="Helical" evidence="1">
    <location>
        <begin position="113"/>
        <end position="134"/>
    </location>
</feature>
<feature type="transmembrane region" description="Helical" evidence="1">
    <location>
        <begin position="146"/>
        <end position="165"/>
    </location>
</feature>
<evidence type="ECO:0008006" key="4">
    <source>
        <dbReference type="Google" id="ProtNLM"/>
    </source>
</evidence>
<feature type="transmembrane region" description="Helical" evidence="1">
    <location>
        <begin position="285"/>
        <end position="308"/>
    </location>
</feature>
<evidence type="ECO:0000313" key="2">
    <source>
        <dbReference type="EMBL" id="GAC29867.1"/>
    </source>
</evidence>
<protein>
    <recommendedName>
        <fullName evidence="4">Polysaccharide biosynthesis protein</fullName>
    </recommendedName>
</protein>
<dbReference type="EMBL" id="BAEQ01000050">
    <property type="protein sequence ID" value="GAC29867.1"/>
    <property type="molecule type" value="Genomic_DNA"/>
</dbReference>
<comment type="caution">
    <text evidence="2">The sequence shown here is derived from an EMBL/GenBank/DDBJ whole genome shotgun (WGS) entry which is preliminary data.</text>
</comment>
<dbReference type="AlphaFoldDB" id="K6ZHP9"/>
<accession>K6ZHP9</accession>
<feature type="transmembrane region" description="Helical" evidence="1">
    <location>
        <begin position="384"/>
        <end position="403"/>
    </location>
</feature>
<sequence>MLKKTILSNGLYSILTGGIKLIGGLILLKLAVNQFGRENLIYLGQFNSIFFITSSIASAGLYAGIISLNREMNKDIVFHSAFIHASKLIAFGLILLVILWVTLLNENSVFDMSLFFIASFLLVLFPLGEILLGFINANNPPSATYITRSLASVIAIAFGYFVLVVLENGSFLINTLYGLSLSLGTFIFLFSKKQLFTFNKAVFKVSVPERFYPYAKIFIISIIFLPTAKIFTREYILSQSSNFTASLWQSYLTISDAYTVIFSVFLTSFYIKYISGQKEVPIYSILRNILPVLLPLLGMSFAFVFFIWPDVSLFLLNFNIDVDGDYRIFFVVADAMRFVSLLITYNFIVREKAKVALVFEVVQSVSYVAFISVGAHYWGVLGAAHGYAYCYFIYLLLGLGYVLKDKINNKYILKS</sequence>
<dbReference type="RefSeq" id="WP_006013354.1">
    <property type="nucleotide sequence ID" value="NZ_BAEQ01000050.1"/>
</dbReference>
<keyword evidence="1" id="KW-0812">Transmembrane</keyword>
<feature type="transmembrane region" description="Helical" evidence="1">
    <location>
        <begin position="44"/>
        <end position="65"/>
    </location>
</feature>
<evidence type="ECO:0000313" key="3">
    <source>
        <dbReference type="Proteomes" id="UP000006251"/>
    </source>
</evidence>